<dbReference type="eggNOG" id="ENOG502RZQ2">
    <property type="taxonomic scope" value="Eukaryota"/>
</dbReference>
<feature type="transmembrane region" description="Helical" evidence="2">
    <location>
        <begin position="39"/>
        <end position="63"/>
    </location>
</feature>
<reference evidence="3" key="2">
    <citation type="submission" date="2017-06" db="EMBL/GenBank/DDBJ databases">
        <title>WGS assembly of Brachypodium distachyon.</title>
        <authorList>
            <consortium name="The International Brachypodium Initiative"/>
            <person name="Lucas S."/>
            <person name="Harmon-Smith M."/>
            <person name="Lail K."/>
            <person name="Tice H."/>
            <person name="Grimwood J."/>
            <person name="Bruce D."/>
            <person name="Barry K."/>
            <person name="Shu S."/>
            <person name="Lindquist E."/>
            <person name="Wang M."/>
            <person name="Pitluck S."/>
            <person name="Vogel J.P."/>
            <person name="Garvin D.F."/>
            <person name="Mockler T.C."/>
            <person name="Schmutz J."/>
            <person name="Rokhsar D."/>
            <person name="Bevan M.W."/>
        </authorList>
    </citation>
    <scope>NUCLEOTIDE SEQUENCE</scope>
    <source>
        <strain evidence="3">Bd21</strain>
    </source>
</reference>
<dbReference type="EnsemblPlants" id="KQK15514">
    <property type="protein sequence ID" value="KQK15514"/>
    <property type="gene ID" value="BRADI_1g23390v3"/>
</dbReference>
<dbReference type="OrthoDB" id="1923900at2759"/>
<dbReference type="AlphaFoldDB" id="I1GSZ5"/>
<accession>I1GSZ5</accession>
<feature type="region of interest" description="Disordered" evidence="1">
    <location>
        <begin position="66"/>
        <end position="100"/>
    </location>
</feature>
<dbReference type="Gramene" id="KQK15514">
    <property type="protein sequence ID" value="KQK15514"/>
    <property type="gene ID" value="BRADI_1g23390v3"/>
</dbReference>
<dbReference type="FunCoup" id="I1GSZ5">
    <property type="interactions" value="3"/>
</dbReference>
<dbReference type="GeneID" id="100843214"/>
<gene>
    <name evidence="4" type="primary">LOC100843214</name>
    <name evidence="3" type="ORF">BRADI_1g23390v3</name>
</gene>
<dbReference type="KEGG" id="bdi:100843214"/>
<dbReference type="Proteomes" id="UP000008810">
    <property type="component" value="Chromosome 1"/>
</dbReference>
<sequence length="220" mass="24006">MEQKQIVRTFSALGQLAKIAAMLLLFLIVPFVSPSLKGPYLYLVFNALVVSLGVQAGIISVSVSVPSNQNKSPSASNLTNPGETADHVTNSDHRHLVSGGTKQRAPLLLVERREVNKLAHRAAIKEGVVGVAKKLTEKINNCPSRASIFFIRSVDADYAGEVVEASSLTVHQVAEERKEWKADDAGVRLSKQELFTNAEAFIGNFYKQLKMQRDESCVGD</sequence>
<feature type="transmembrane region" description="Helical" evidence="2">
    <location>
        <begin position="12"/>
        <end position="33"/>
    </location>
</feature>
<evidence type="ECO:0000256" key="1">
    <source>
        <dbReference type="SAM" id="MobiDB-lite"/>
    </source>
</evidence>
<keyword evidence="2" id="KW-0812">Transmembrane</keyword>
<proteinExistence type="predicted"/>
<dbReference type="HOGENOM" id="CLU_116954_0_0_1"/>
<keyword evidence="2" id="KW-0472">Membrane</keyword>
<dbReference type="RefSeq" id="XP_010236359.1">
    <property type="nucleotide sequence ID" value="XM_010238057.3"/>
</dbReference>
<evidence type="ECO:0008006" key="6">
    <source>
        <dbReference type="Google" id="ProtNLM"/>
    </source>
</evidence>
<organism evidence="3">
    <name type="scientific">Brachypodium distachyon</name>
    <name type="common">Purple false brome</name>
    <name type="synonym">Trachynia distachya</name>
    <dbReference type="NCBI Taxonomy" id="15368"/>
    <lineage>
        <taxon>Eukaryota</taxon>
        <taxon>Viridiplantae</taxon>
        <taxon>Streptophyta</taxon>
        <taxon>Embryophyta</taxon>
        <taxon>Tracheophyta</taxon>
        <taxon>Spermatophyta</taxon>
        <taxon>Magnoliopsida</taxon>
        <taxon>Liliopsida</taxon>
        <taxon>Poales</taxon>
        <taxon>Poaceae</taxon>
        <taxon>BOP clade</taxon>
        <taxon>Pooideae</taxon>
        <taxon>Stipodae</taxon>
        <taxon>Brachypodieae</taxon>
        <taxon>Brachypodium</taxon>
    </lineage>
</organism>
<dbReference type="EMBL" id="CM000880">
    <property type="protein sequence ID" value="KQK15514.1"/>
    <property type="molecule type" value="Genomic_DNA"/>
</dbReference>
<evidence type="ECO:0000313" key="3">
    <source>
        <dbReference type="EMBL" id="KQK15514.1"/>
    </source>
</evidence>
<evidence type="ECO:0000256" key="2">
    <source>
        <dbReference type="SAM" id="Phobius"/>
    </source>
</evidence>
<dbReference type="OMA" id="DYNHEVE"/>
<keyword evidence="2" id="KW-1133">Transmembrane helix</keyword>
<dbReference type="PANTHER" id="PTHR36887">
    <property type="entry name" value="OS01G0532300 PROTEIN"/>
    <property type="match status" value="1"/>
</dbReference>
<feature type="compositionally biased region" description="Polar residues" evidence="1">
    <location>
        <begin position="66"/>
        <end position="82"/>
    </location>
</feature>
<reference evidence="4" key="3">
    <citation type="submission" date="2018-08" db="UniProtKB">
        <authorList>
            <consortium name="EnsemblPlants"/>
        </authorList>
    </citation>
    <scope>IDENTIFICATION</scope>
    <source>
        <strain evidence="4">cv. Bd21</strain>
    </source>
</reference>
<protein>
    <recommendedName>
        <fullName evidence="6">DUF4408 domain-containing protein</fullName>
    </recommendedName>
</protein>
<dbReference type="Pfam" id="PF05553">
    <property type="entry name" value="DUF761"/>
    <property type="match status" value="1"/>
</dbReference>
<dbReference type="PANTHER" id="PTHR36887:SF1">
    <property type="entry name" value="OS01G0532300 PROTEIN"/>
    <property type="match status" value="1"/>
</dbReference>
<dbReference type="InterPro" id="IPR008480">
    <property type="entry name" value="DUF761_pln"/>
</dbReference>
<name>I1GSZ5_BRADI</name>
<keyword evidence="5" id="KW-1185">Reference proteome</keyword>
<evidence type="ECO:0000313" key="4">
    <source>
        <dbReference type="EnsemblPlants" id="KQK15514"/>
    </source>
</evidence>
<evidence type="ECO:0000313" key="5">
    <source>
        <dbReference type="Proteomes" id="UP000008810"/>
    </source>
</evidence>
<reference evidence="3 4" key="1">
    <citation type="journal article" date="2010" name="Nature">
        <title>Genome sequencing and analysis of the model grass Brachypodium distachyon.</title>
        <authorList>
            <consortium name="International Brachypodium Initiative"/>
        </authorList>
    </citation>
    <scope>NUCLEOTIDE SEQUENCE [LARGE SCALE GENOMIC DNA]</scope>
    <source>
        <strain evidence="3 4">Bd21</strain>
    </source>
</reference>
<feature type="compositionally biased region" description="Basic and acidic residues" evidence="1">
    <location>
        <begin position="84"/>
        <end position="95"/>
    </location>
</feature>